<dbReference type="RefSeq" id="WP_308348493.1">
    <property type="nucleotide sequence ID" value="NZ_CP129971.1"/>
</dbReference>
<dbReference type="Proteomes" id="UP001230496">
    <property type="component" value="Chromosome"/>
</dbReference>
<dbReference type="AlphaFoldDB" id="A0AA51N9P2"/>
<evidence type="ECO:0000313" key="2">
    <source>
        <dbReference type="EMBL" id="WMN11377.1"/>
    </source>
</evidence>
<dbReference type="EMBL" id="CP129971">
    <property type="protein sequence ID" value="WMN11377.1"/>
    <property type="molecule type" value="Genomic_DNA"/>
</dbReference>
<reference evidence="2 3" key="1">
    <citation type="submission" date="2023-08" db="EMBL/GenBank/DDBJ databases">
        <title>Comparative genomics and taxonomic characterization of three novel marine species of genus Marivirga.</title>
        <authorList>
            <person name="Muhammad N."/>
            <person name="Kim S.-G."/>
        </authorList>
    </citation>
    <scope>NUCLEOTIDE SEQUENCE [LARGE SCALE GENOMIC DNA]</scope>
    <source>
        <strain evidence="2 3">BDSF4-3</strain>
    </source>
</reference>
<accession>A0AA51N9P2</accession>
<proteinExistence type="predicted"/>
<protein>
    <submittedName>
        <fullName evidence="2">DUF3592 domain-containing protein</fullName>
    </submittedName>
</protein>
<keyword evidence="1" id="KW-1133">Transmembrane helix</keyword>
<keyword evidence="3" id="KW-1185">Reference proteome</keyword>
<evidence type="ECO:0000256" key="1">
    <source>
        <dbReference type="SAM" id="Phobius"/>
    </source>
</evidence>
<dbReference type="KEGG" id="msaa:QYS49_38165"/>
<feature type="transmembrane region" description="Helical" evidence="1">
    <location>
        <begin position="447"/>
        <end position="468"/>
    </location>
</feature>
<evidence type="ECO:0000313" key="3">
    <source>
        <dbReference type="Proteomes" id="UP001230496"/>
    </source>
</evidence>
<feature type="transmembrane region" description="Helical" evidence="1">
    <location>
        <begin position="191"/>
        <end position="212"/>
    </location>
</feature>
<sequence length="568" mass="65089">MMNPKKIIAIIFPMLFLGMGLFFLSQVSYPLVAKWFDQKSYVEVKGTIKETNLDWTTNNDGQFVYTLTADYEYQYNGKDYTLQIEETDVRDSSQHEMTKRNKETILEEWKSEPEKVFYIDPASPELQQEMQNMEIPVLIMTILLPSLFVFIGLFMVIKAIRNKKSETGTIAKPWLEKSKWKRNQISCNTAASNRGMVFFTILWNLISFPILVLFLKEEGTDDPAIWLVGLFPLIGVILIFSVLSKFFDIVKNGTGTMVLDPFPASIGGHLGGVINFKKAIPKNSTVELKVNCMSVRYSRSGNDRKRHENLIWQTTGFAYLNNDSHSAQFRFDIPSDKSESSLSKAGIHWNVVSTVSYDNDHFSRQFEIPVYNTSELSTIELDSKEHPDTKKFAFQLINDVTEFTENGEEYTIRFPNFRILKTLLIFGFLLGGGMLALAGYSMTEEEWPLALTIVLGFFGLITFGLTIFESFYTLKVSLTPEKMEVQHKWMGIPYKIRSILKEEIKGFKIGDFLQSGGSSSSPNSYHKISLVFGNDEKTNVAIRLKNRTTAEQMKDFFDKYYKMNQNEA</sequence>
<feature type="transmembrane region" description="Helical" evidence="1">
    <location>
        <begin position="224"/>
        <end position="243"/>
    </location>
</feature>
<keyword evidence="1" id="KW-0472">Membrane</keyword>
<gene>
    <name evidence="2" type="ORF">QYS49_38165</name>
</gene>
<feature type="transmembrane region" description="Helical" evidence="1">
    <location>
        <begin position="423"/>
        <end position="441"/>
    </location>
</feature>
<keyword evidence="1" id="KW-0812">Transmembrane</keyword>
<name>A0AA51N9P2_9BACT</name>
<organism evidence="2 3">
    <name type="scientific">Marivirga salinarum</name>
    <dbReference type="NCBI Taxonomy" id="3059078"/>
    <lineage>
        <taxon>Bacteria</taxon>
        <taxon>Pseudomonadati</taxon>
        <taxon>Bacteroidota</taxon>
        <taxon>Cytophagia</taxon>
        <taxon>Cytophagales</taxon>
        <taxon>Marivirgaceae</taxon>
        <taxon>Marivirga</taxon>
    </lineage>
</organism>
<feature type="transmembrane region" description="Helical" evidence="1">
    <location>
        <begin position="135"/>
        <end position="157"/>
    </location>
</feature>
<feature type="transmembrane region" description="Helical" evidence="1">
    <location>
        <begin position="7"/>
        <end position="29"/>
    </location>
</feature>